<dbReference type="AlphaFoldDB" id="A0A1G9ETX3"/>
<keyword evidence="1" id="KW-0812">Transmembrane</keyword>
<accession>A0A1G9ETX3</accession>
<feature type="transmembrane region" description="Helical" evidence="1">
    <location>
        <begin position="73"/>
        <end position="93"/>
    </location>
</feature>
<dbReference type="EMBL" id="FNFK01000067">
    <property type="protein sequence ID" value="SDK79599.1"/>
    <property type="molecule type" value="Genomic_DNA"/>
</dbReference>
<dbReference type="Proteomes" id="UP000199433">
    <property type="component" value="Unassembled WGS sequence"/>
</dbReference>
<gene>
    <name evidence="2" type="ORF">SAMN04488098_10676</name>
</gene>
<organism evidence="2 3">
    <name type="scientific">Alkalibacterium thalassium</name>
    <dbReference type="NCBI Taxonomy" id="426701"/>
    <lineage>
        <taxon>Bacteria</taxon>
        <taxon>Bacillati</taxon>
        <taxon>Bacillota</taxon>
        <taxon>Bacilli</taxon>
        <taxon>Lactobacillales</taxon>
        <taxon>Carnobacteriaceae</taxon>
        <taxon>Alkalibacterium</taxon>
    </lineage>
</organism>
<evidence type="ECO:0000313" key="3">
    <source>
        <dbReference type="Proteomes" id="UP000199433"/>
    </source>
</evidence>
<keyword evidence="3" id="KW-1185">Reference proteome</keyword>
<proteinExistence type="predicted"/>
<protein>
    <submittedName>
        <fullName evidence="2">Uncharacterized protein</fullName>
    </submittedName>
</protein>
<dbReference type="RefSeq" id="WP_091268654.1">
    <property type="nucleotide sequence ID" value="NZ_FNFK01000067.1"/>
</dbReference>
<keyword evidence="1" id="KW-0472">Membrane</keyword>
<evidence type="ECO:0000313" key="2">
    <source>
        <dbReference type="EMBL" id="SDK79599.1"/>
    </source>
</evidence>
<dbReference type="OrthoDB" id="2389766at2"/>
<reference evidence="3" key="1">
    <citation type="submission" date="2016-10" db="EMBL/GenBank/DDBJ databases">
        <authorList>
            <person name="Varghese N."/>
            <person name="Submissions S."/>
        </authorList>
    </citation>
    <scope>NUCLEOTIDE SEQUENCE [LARGE SCALE GENOMIC DNA]</scope>
    <source>
        <strain evidence="3">DSM 19181</strain>
    </source>
</reference>
<evidence type="ECO:0000256" key="1">
    <source>
        <dbReference type="SAM" id="Phobius"/>
    </source>
</evidence>
<name>A0A1G9ETX3_9LACT</name>
<feature type="transmembrane region" description="Helical" evidence="1">
    <location>
        <begin position="105"/>
        <end position="123"/>
    </location>
</feature>
<sequence length="148" mass="16990">MKVTLTRPKRYFTGNSKVKVRLDGAVVAEINGGETVDIELTKQEAVLQLKQLTAKSNKLRVSDGDQIDTEASLWAYIMPLVQAVIFTILLFTYDNFQSMGIFEGRPFWFFLLIIPLAAFISGIPRMLFDTFVIFNDNDKVEYRDHKFQ</sequence>
<keyword evidence="1" id="KW-1133">Transmembrane helix</keyword>
<dbReference type="STRING" id="426701.SAMN04488098_10676"/>